<evidence type="ECO:0000256" key="4">
    <source>
        <dbReference type="ARBA" id="ARBA00022692"/>
    </source>
</evidence>
<dbReference type="EMBL" id="LR593887">
    <property type="protein sequence ID" value="VTR97198.1"/>
    <property type="molecule type" value="Genomic_DNA"/>
</dbReference>
<dbReference type="InParanoid" id="A0A6C2YH89"/>
<dbReference type="AlphaFoldDB" id="A0A6C2YH89"/>
<dbReference type="InterPro" id="IPR038430">
    <property type="entry name" value="NDAH_ubi_oxred_su3_sf"/>
</dbReference>
<gene>
    <name evidence="7" type="primary">nuoA</name>
    <name evidence="9" type="ORF">GMBLW1_30700</name>
</gene>
<dbReference type="GO" id="GO:0005886">
    <property type="term" value="C:plasma membrane"/>
    <property type="evidence" value="ECO:0007669"/>
    <property type="project" value="UniProtKB-SubCell"/>
</dbReference>
<keyword evidence="7 9" id="KW-0830">Ubiquinone</keyword>
<keyword evidence="3 7" id="KW-0813">Transport</keyword>
<evidence type="ECO:0000313" key="9">
    <source>
        <dbReference type="EMBL" id="VIP00890.1"/>
    </source>
</evidence>
<dbReference type="Gene3D" id="1.20.58.1610">
    <property type="entry name" value="NADH:ubiquinone/plastoquinone oxidoreductase, chain 3"/>
    <property type="match status" value="1"/>
</dbReference>
<evidence type="ECO:0000256" key="1">
    <source>
        <dbReference type="ARBA" id="ARBA00004141"/>
    </source>
</evidence>
<dbReference type="PANTHER" id="PTHR11058">
    <property type="entry name" value="NADH-UBIQUINONE OXIDOREDUCTASE CHAIN 3"/>
    <property type="match status" value="1"/>
</dbReference>
<dbReference type="KEGG" id="tim:GMBLW1_30700"/>
<feature type="transmembrane region" description="Helical" evidence="7">
    <location>
        <begin position="79"/>
        <end position="100"/>
    </location>
</feature>
<evidence type="ECO:0000256" key="6">
    <source>
        <dbReference type="ARBA" id="ARBA00023136"/>
    </source>
</evidence>
<comment type="similarity">
    <text evidence="2 7 8">Belongs to the complex I subunit 3 family.</text>
</comment>
<keyword evidence="7" id="KW-1278">Translocase</keyword>
<comment type="catalytic activity">
    <reaction evidence="7 8">
        <text>a quinone + NADH + 5 H(+)(in) = a quinol + NAD(+) + 4 H(+)(out)</text>
        <dbReference type="Rhea" id="RHEA:57888"/>
        <dbReference type="ChEBI" id="CHEBI:15378"/>
        <dbReference type="ChEBI" id="CHEBI:24646"/>
        <dbReference type="ChEBI" id="CHEBI:57540"/>
        <dbReference type="ChEBI" id="CHEBI:57945"/>
        <dbReference type="ChEBI" id="CHEBI:132124"/>
    </reaction>
</comment>
<keyword evidence="7 8" id="KW-0874">Quinone</keyword>
<keyword evidence="7 8" id="KW-0520">NAD</keyword>
<dbReference type="InterPro" id="IPR023043">
    <property type="entry name" value="NAD(P)H_OxRDtase_bac/plastid"/>
</dbReference>
<proteinExistence type="inferred from homology"/>
<protein>
    <recommendedName>
        <fullName evidence="7">NADH-quinone oxidoreductase subunit A</fullName>
        <ecNumber evidence="7">7.1.1.-</ecNumber>
    </recommendedName>
    <alternativeName>
        <fullName evidence="7">NADH dehydrogenase I subunit A</fullName>
    </alternativeName>
    <alternativeName>
        <fullName evidence="7">NDH-1 subunit A</fullName>
    </alternativeName>
    <alternativeName>
        <fullName evidence="7">NUO1</fullName>
    </alternativeName>
</protein>
<accession>A0A6C2YH89</accession>
<name>A0A6C2YH89_9BACT</name>
<comment type="subunit">
    <text evidence="7">NDH-1 is composed of 14 different subunits. Subunits NuoA, H, J, K, L, M, N constitute the membrane sector of the complex.</text>
</comment>
<dbReference type="HAMAP" id="MF_01394">
    <property type="entry name" value="NDH1_NuoA"/>
    <property type="match status" value="1"/>
</dbReference>
<dbReference type="GO" id="GO:0030964">
    <property type="term" value="C:NADH dehydrogenase complex"/>
    <property type="evidence" value="ECO:0007669"/>
    <property type="project" value="TreeGrafter"/>
</dbReference>
<evidence type="ECO:0000256" key="2">
    <source>
        <dbReference type="ARBA" id="ARBA00008472"/>
    </source>
</evidence>
<keyword evidence="5 7" id="KW-1133">Transmembrane helix</keyword>
<comment type="subcellular location">
    <subcellularLocation>
        <location evidence="7 8">Cell membrane</location>
        <topology evidence="7 8">Multi-pass membrane protein</topology>
    </subcellularLocation>
    <subcellularLocation>
        <location evidence="1">Membrane</location>
        <topology evidence="1">Multi-pass membrane protein</topology>
    </subcellularLocation>
</comment>
<evidence type="ECO:0000256" key="8">
    <source>
        <dbReference type="RuleBase" id="RU003639"/>
    </source>
</evidence>
<feature type="transmembrane region" description="Helical" evidence="7">
    <location>
        <begin position="115"/>
        <end position="139"/>
    </location>
</feature>
<dbReference type="EC" id="7.1.1.-" evidence="7"/>
<evidence type="ECO:0000256" key="7">
    <source>
        <dbReference type="HAMAP-Rule" id="MF_01394"/>
    </source>
</evidence>
<keyword evidence="6 7" id="KW-0472">Membrane</keyword>
<reference evidence="9" key="1">
    <citation type="submission" date="2019-04" db="EMBL/GenBank/DDBJ databases">
        <authorList>
            <consortium name="Science for Life Laboratories"/>
        </authorList>
    </citation>
    <scope>NUCLEOTIDE SEQUENCE</scope>
    <source>
        <strain evidence="9">MBLW1</strain>
    </source>
</reference>
<keyword evidence="4 7" id="KW-0812">Transmembrane</keyword>
<dbReference type="GO" id="GO:0048038">
    <property type="term" value="F:quinone binding"/>
    <property type="evidence" value="ECO:0007669"/>
    <property type="project" value="UniProtKB-KW"/>
</dbReference>
<comment type="function">
    <text evidence="7">NDH-1 shuttles electrons from NADH, via FMN and iron-sulfur (Fe-S) centers, to quinones in the respiratory chain. The immediate electron acceptor for the enzyme in this species is believed to be ubiquinone. Couples the redox reaction to proton translocation (for every two electrons transferred, four hydrogen ions are translocated across the cytoplasmic membrane), and thus conserves the redox energy in a proton gradient.</text>
</comment>
<dbReference type="EMBL" id="LR586016">
    <property type="protein sequence ID" value="VIP00890.1"/>
    <property type="molecule type" value="Genomic_DNA"/>
</dbReference>
<evidence type="ECO:0000256" key="3">
    <source>
        <dbReference type="ARBA" id="ARBA00022448"/>
    </source>
</evidence>
<keyword evidence="10" id="KW-1185">Reference proteome</keyword>
<keyword evidence="7" id="KW-1003">Cell membrane</keyword>
<dbReference type="GO" id="GO:0050136">
    <property type="term" value="F:NADH dehydrogenase (quinone) (non-electrogenic) activity"/>
    <property type="evidence" value="ECO:0007669"/>
    <property type="project" value="UniProtKB-UniRule"/>
</dbReference>
<dbReference type="RefSeq" id="WP_232055891.1">
    <property type="nucleotide sequence ID" value="NZ_LR593887.1"/>
</dbReference>
<sequence length="148" mass="16706">MALPEAVQTAAGLEPAFDLTNYFPIFIYMVVVVGFAITALLVTHLPILKPNRPTKTKLMPYESGMDPIGSAQMQFDVKFYLIAILFLVFDVELLFLYPWATIAYTPANAGPDWRAAFGGVVLIEILFFLMTLAVAYIYAWRKGVFQWR</sequence>
<dbReference type="Proteomes" id="UP000464378">
    <property type="component" value="Chromosome"/>
</dbReference>
<organism evidence="9">
    <name type="scientific">Tuwongella immobilis</name>
    <dbReference type="NCBI Taxonomy" id="692036"/>
    <lineage>
        <taxon>Bacteria</taxon>
        <taxon>Pseudomonadati</taxon>
        <taxon>Planctomycetota</taxon>
        <taxon>Planctomycetia</taxon>
        <taxon>Gemmatales</taxon>
        <taxon>Gemmataceae</taxon>
        <taxon>Tuwongella</taxon>
    </lineage>
</organism>
<evidence type="ECO:0000256" key="5">
    <source>
        <dbReference type="ARBA" id="ARBA00022989"/>
    </source>
</evidence>
<dbReference type="InterPro" id="IPR000440">
    <property type="entry name" value="NADH_UbQ/plastoQ_OxRdtase_su3"/>
</dbReference>
<evidence type="ECO:0000313" key="10">
    <source>
        <dbReference type="Proteomes" id="UP000464378"/>
    </source>
</evidence>
<dbReference type="PANTHER" id="PTHR11058:SF9">
    <property type="entry name" value="NADH-UBIQUINONE OXIDOREDUCTASE CHAIN 3"/>
    <property type="match status" value="1"/>
</dbReference>
<dbReference type="FunCoup" id="A0A6C2YH89">
    <property type="interactions" value="154"/>
</dbReference>
<dbReference type="GO" id="GO:0008137">
    <property type="term" value="F:NADH dehydrogenase (ubiquinone) activity"/>
    <property type="evidence" value="ECO:0007669"/>
    <property type="project" value="InterPro"/>
</dbReference>
<feature type="transmembrane region" description="Helical" evidence="7">
    <location>
        <begin position="25"/>
        <end position="48"/>
    </location>
</feature>
<dbReference type="Pfam" id="PF00507">
    <property type="entry name" value="Oxidored_q4"/>
    <property type="match status" value="1"/>
</dbReference>